<reference evidence="9 10" key="2">
    <citation type="journal article" date="2011" name="J. Bacteriol.">
        <title>Complete genome sequence of strain HTCC2503T of Parvularcula bermudensis, the type species of the order "Parvularculales" in the class Alphaproteobacteria.</title>
        <authorList>
            <person name="Oh H.M."/>
            <person name="Kang I."/>
            <person name="Vergin K.L."/>
            <person name="Kang D."/>
            <person name="Rhee K.H."/>
            <person name="Giovannoni S.J."/>
            <person name="Cho J.C."/>
        </authorList>
    </citation>
    <scope>NUCLEOTIDE SEQUENCE [LARGE SCALE GENOMIC DNA]</scope>
    <source>
        <strain evidence="10">ATCC BAA-594 / HTCC2503 / KCTC 12087</strain>
    </source>
</reference>
<dbReference type="Proteomes" id="UP000001302">
    <property type="component" value="Chromosome"/>
</dbReference>
<keyword evidence="4" id="KW-1003">Cell membrane</keyword>
<sequence length="531" mass="57218">MQENDETSNDEIIGEADNPYETDYELGQDNVRFWGFDLHNPVFFVSAALILLFVSVTLLFQDSASSVLLGARDWVLSTLDWFFVSTINIVLLLAIAIGLSPLGKIRLGGEEAQPEFSLLSWLAMLFSAGMGIGMVFYGAAEPLAYYTDWSGTPYDVTPGTPEAERLAFSATLFHWGLAPWSVYAIVGLSLAFFTFNKGLPLTIRSAFYPLLGERIWGWPGHVIDLLAVIATIFGLATSLGLGAQQATQGLEILFGLENTTQTQIFFILGITSIAIISVVRGLEGGIRLLSNTNIIAAIGLLIFVIAAGPTLEILSAILINTRNYIVDMPKLSSPVGRGNIEWYRSWTIFYWAWWISWSPFVGMFIARVSRGRTIRQFLTAVLVVPTLAAICWFTAFGKIAINQTQANVGELADGVTEVSTVLFDMLALLPFGMLASGLAVALLIVFFVTSSDSGSLVIDSITAGGKLHAPVAQRIFWATMEGLIAIVLLVGGGATALGALQAGAVTAGLPFTFILLACSASLIVGLMRETP</sequence>
<dbReference type="RefSeq" id="WP_013300555.1">
    <property type="nucleotide sequence ID" value="NC_014414.1"/>
</dbReference>
<dbReference type="PANTHER" id="PTHR30047:SF7">
    <property type="entry name" value="HIGH-AFFINITY CHOLINE TRANSPORT PROTEIN"/>
    <property type="match status" value="1"/>
</dbReference>
<name>E0TGG2_PARBH</name>
<feature type="transmembrane region" description="Helical" evidence="8">
    <location>
        <begin position="81"/>
        <end position="99"/>
    </location>
</feature>
<gene>
    <name evidence="9" type="ordered locus">PB2503_07629</name>
</gene>
<dbReference type="HOGENOM" id="CLU_010118_5_2_5"/>
<dbReference type="InterPro" id="IPR000060">
    <property type="entry name" value="BCCT_transptr"/>
</dbReference>
<dbReference type="InterPro" id="IPR018093">
    <property type="entry name" value="BCCT_CS"/>
</dbReference>
<keyword evidence="10" id="KW-1185">Reference proteome</keyword>
<feature type="transmembrane region" description="Helical" evidence="8">
    <location>
        <begin position="172"/>
        <end position="195"/>
    </location>
</feature>
<feature type="transmembrane region" description="Helical" evidence="8">
    <location>
        <begin position="483"/>
        <end position="502"/>
    </location>
</feature>
<feature type="transmembrane region" description="Helical" evidence="8">
    <location>
        <begin position="421"/>
        <end position="448"/>
    </location>
</feature>
<feature type="transmembrane region" description="Helical" evidence="8">
    <location>
        <begin position="508"/>
        <end position="527"/>
    </location>
</feature>
<dbReference type="eggNOG" id="COG1292">
    <property type="taxonomic scope" value="Bacteria"/>
</dbReference>
<evidence type="ECO:0000313" key="10">
    <source>
        <dbReference type="Proteomes" id="UP000001302"/>
    </source>
</evidence>
<evidence type="ECO:0000256" key="1">
    <source>
        <dbReference type="ARBA" id="ARBA00004651"/>
    </source>
</evidence>
<keyword evidence="5 8" id="KW-0812">Transmembrane</keyword>
<feature type="transmembrane region" description="Helical" evidence="8">
    <location>
        <begin position="42"/>
        <end position="61"/>
    </location>
</feature>
<feature type="transmembrane region" description="Helical" evidence="8">
    <location>
        <begin position="119"/>
        <end position="140"/>
    </location>
</feature>
<comment type="subcellular location">
    <subcellularLocation>
        <location evidence="1">Cell membrane</location>
        <topology evidence="1">Multi-pass membrane protein</topology>
    </subcellularLocation>
</comment>
<evidence type="ECO:0000313" key="9">
    <source>
        <dbReference type="EMBL" id="ADM09581.1"/>
    </source>
</evidence>
<evidence type="ECO:0000256" key="8">
    <source>
        <dbReference type="SAM" id="Phobius"/>
    </source>
</evidence>
<dbReference type="PANTHER" id="PTHR30047">
    <property type="entry name" value="HIGH-AFFINITY CHOLINE TRANSPORT PROTEIN-RELATED"/>
    <property type="match status" value="1"/>
</dbReference>
<dbReference type="NCBIfam" id="TIGR00842">
    <property type="entry name" value="bcct"/>
    <property type="match status" value="1"/>
</dbReference>
<evidence type="ECO:0000256" key="3">
    <source>
        <dbReference type="ARBA" id="ARBA00022448"/>
    </source>
</evidence>
<dbReference type="OrthoDB" id="9775735at2"/>
<evidence type="ECO:0000256" key="4">
    <source>
        <dbReference type="ARBA" id="ARBA00022475"/>
    </source>
</evidence>
<dbReference type="GO" id="GO:0005886">
    <property type="term" value="C:plasma membrane"/>
    <property type="evidence" value="ECO:0007669"/>
    <property type="project" value="UniProtKB-SubCell"/>
</dbReference>
<keyword evidence="3" id="KW-0813">Transport</keyword>
<protein>
    <submittedName>
        <fullName evidence="9">Choline/carnitine/betaine transport family protein</fullName>
    </submittedName>
</protein>
<dbReference type="KEGG" id="pbr:PB2503_07629"/>
<comment type="similarity">
    <text evidence="2">Belongs to the BCCT transporter (TC 2.A.15) family.</text>
</comment>
<feature type="transmembrane region" description="Helical" evidence="8">
    <location>
        <begin position="263"/>
        <end position="282"/>
    </location>
</feature>
<feature type="transmembrane region" description="Helical" evidence="8">
    <location>
        <begin position="294"/>
        <end position="319"/>
    </location>
</feature>
<evidence type="ECO:0000256" key="2">
    <source>
        <dbReference type="ARBA" id="ARBA00005658"/>
    </source>
</evidence>
<dbReference type="PROSITE" id="PS01303">
    <property type="entry name" value="BCCT"/>
    <property type="match status" value="1"/>
</dbReference>
<dbReference type="Pfam" id="PF02028">
    <property type="entry name" value="BCCT"/>
    <property type="match status" value="1"/>
</dbReference>
<keyword evidence="6 8" id="KW-1133">Transmembrane helix</keyword>
<dbReference type="STRING" id="314260.PB2503_07629"/>
<reference evidence="10" key="1">
    <citation type="submission" date="2010-08" db="EMBL/GenBank/DDBJ databases">
        <title>Genome sequence of Parvularcula bermudensis HTCC2503.</title>
        <authorList>
            <person name="Kang D.-M."/>
            <person name="Oh H.-M."/>
            <person name="Cho J.-C."/>
        </authorList>
    </citation>
    <scope>NUCLEOTIDE SEQUENCE [LARGE SCALE GENOMIC DNA]</scope>
    <source>
        <strain evidence="10">ATCC BAA-594 / HTCC2503 / KCTC 12087</strain>
    </source>
</reference>
<feature type="transmembrane region" description="Helical" evidence="8">
    <location>
        <begin position="378"/>
        <end position="401"/>
    </location>
</feature>
<evidence type="ECO:0000256" key="5">
    <source>
        <dbReference type="ARBA" id="ARBA00022692"/>
    </source>
</evidence>
<feature type="transmembrane region" description="Helical" evidence="8">
    <location>
        <begin position="216"/>
        <end position="243"/>
    </location>
</feature>
<evidence type="ECO:0000256" key="6">
    <source>
        <dbReference type="ARBA" id="ARBA00022989"/>
    </source>
</evidence>
<dbReference type="GO" id="GO:0022857">
    <property type="term" value="F:transmembrane transporter activity"/>
    <property type="evidence" value="ECO:0007669"/>
    <property type="project" value="InterPro"/>
</dbReference>
<organism evidence="9 10">
    <name type="scientific">Parvularcula bermudensis (strain ATCC BAA-594 / HTCC2503 / KCTC 12087)</name>
    <dbReference type="NCBI Taxonomy" id="314260"/>
    <lineage>
        <taxon>Bacteria</taxon>
        <taxon>Pseudomonadati</taxon>
        <taxon>Pseudomonadota</taxon>
        <taxon>Alphaproteobacteria</taxon>
        <taxon>Parvularculales</taxon>
        <taxon>Parvularculaceae</taxon>
        <taxon>Parvularcula</taxon>
    </lineage>
</organism>
<proteinExistence type="inferred from homology"/>
<accession>E0TGG2</accession>
<dbReference type="AlphaFoldDB" id="E0TGG2"/>
<evidence type="ECO:0000256" key="7">
    <source>
        <dbReference type="ARBA" id="ARBA00023136"/>
    </source>
</evidence>
<feature type="transmembrane region" description="Helical" evidence="8">
    <location>
        <begin position="348"/>
        <end position="366"/>
    </location>
</feature>
<dbReference type="EMBL" id="CP002156">
    <property type="protein sequence ID" value="ADM09581.1"/>
    <property type="molecule type" value="Genomic_DNA"/>
</dbReference>
<keyword evidence="7 8" id="KW-0472">Membrane</keyword>